<dbReference type="InParanoid" id="A0A200QZF4"/>
<keyword evidence="2" id="KW-0805">Transcription regulation</keyword>
<gene>
    <name evidence="8" type="ORF">BVC80_1825g103</name>
</gene>
<sequence>MAEMYDTTTTATCSSPLNTRPVLESDEISLFLQHLLHSSSSSSSSSPSSSAFVSHQRHKQMPFSSQPHHHHHHHHHHHSPLFSSSSSLFKSLPENQNRPCLSTLHPDSDFRLGERNDSSAALDSSTLIRSSSGIYFPSEMKENRMLPDTGAGDSDAVAASVKRRKVPADNDLDDYDCESEEGLEASEGGPSKAAPSRSSSKRSRAAEVHNLSEKRRRSRINEKMKALQNLIPNSNKTDKASMLDEAIEYLKQLQLQVQMLSMRNGLSLHPLYLPGVLQPLQLPQMRMGFSEGNALPPQHMNIGTGTLPVNQESSTRTSFGLSNQSTTLNQQPMVMPNMTNLTHTETSFGLDSSVQLHQGQFQLPTASEELYREDIVPPQQLHMNHSARNASGGSF</sequence>
<dbReference type="FunCoup" id="A0A200QZF4">
    <property type="interactions" value="110"/>
</dbReference>
<dbReference type="Proteomes" id="UP000195402">
    <property type="component" value="Unassembled WGS sequence"/>
</dbReference>
<comment type="subcellular location">
    <subcellularLocation>
        <location evidence="1">Nucleus</location>
    </subcellularLocation>
</comment>
<dbReference type="EMBL" id="MVGT01000732">
    <property type="protein sequence ID" value="OVA15846.1"/>
    <property type="molecule type" value="Genomic_DNA"/>
</dbReference>
<dbReference type="CDD" id="cd11445">
    <property type="entry name" value="bHLH_AtPIF_like"/>
    <property type="match status" value="1"/>
</dbReference>
<dbReference type="PANTHER" id="PTHR45855">
    <property type="entry name" value="TRANSCRIPTION FACTOR PIF1-RELATED"/>
    <property type="match status" value="1"/>
</dbReference>
<evidence type="ECO:0000313" key="8">
    <source>
        <dbReference type="EMBL" id="OVA15846.1"/>
    </source>
</evidence>
<feature type="compositionally biased region" description="Basic residues" evidence="6">
    <location>
        <begin position="67"/>
        <end position="79"/>
    </location>
</feature>
<dbReference type="PANTHER" id="PTHR45855:SF73">
    <property type="entry name" value="TRANSCRIPTION FACTOR SPATULA"/>
    <property type="match status" value="1"/>
</dbReference>
<dbReference type="AlphaFoldDB" id="A0A200QZF4"/>
<dbReference type="GO" id="GO:0046983">
    <property type="term" value="F:protein dimerization activity"/>
    <property type="evidence" value="ECO:0007669"/>
    <property type="project" value="InterPro"/>
</dbReference>
<keyword evidence="5" id="KW-0539">Nucleus</keyword>
<evidence type="ECO:0000313" key="9">
    <source>
        <dbReference type="Proteomes" id="UP000195402"/>
    </source>
</evidence>
<dbReference type="GO" id="GO:0005634">
    <property type="term" value="C:nucleus"/>
    <property type="evidence" value="ECO:0007669"/>
    <property type="project" value="UniProtKB-SubCell"/>
</dbReference>
<protein>
    <submittedName>
        <fullName evidence="8">Myc-type</fullName>
    </submittedName>
</protein>
<evidence type="ECO:0000256" key="1">
    <source>
        <dbReference type="ARBA" id="ARBA00004123"/>
    </source>
</evidence>
<feature type="compositionally biased region" description="Basic and acidic residues" evidence="6">
    <location>
        <begin position="204"/>
        <end position="219"/>
    </location>
</feature>
<dbReference type="SUPFAM" id="SSF47459">
    <property type="entry name" value="HLH, helix-loop-helix DNA-binding domain"/>
    <property type="match status" value="1"/>
</dbReference>
<dbReference type="Pfam" id="PF00010">
    <property type="entry name" value="HLH"/>
    <property type="match status" value="1"/>
</dbReference>
<dbReference type="InterPro" id="IPR047265">
    <property type="entry name" value="PIF1-like_bHLH"/>
</dbReference>
<accession>A0A200QZF4</accession>
<feature type="compositionally biased region" description="Acidic residues" evidence="6">
    <location>
        <begin position="170"/>
        <end position="184"/>
    </location>
</feature>
<evidence type="ECO:0000259" key="7">
    <source>
        <dbReference type="PROSITE" id="PS50888"/>
    </source>
</evidence>
<proteinExistence type="predicted"/>
<keyword evidence="4" id="KW-0804">Transcription</keyword>
<dbReference type="OMA" id="NSVEGCI"/>
<dbReference type="OrthoDB" id="690068at2759"/>
<feature type="region of interest" description="Disordered" evidence="6">
    <location>
        <begin position="145"/>
        <end position="219"/>
    </location>
</feature>
<comment type="caution">
    <text evidence="8">The sequence shown here is derived from an EMBL/GenBank/DDBJ whole genome shotgun (WGS) entry which is preliminary data.</text>
</comment>
<evidence type="ECO:0000256" key="2">
    <source>
        <dbReference type="ARBA" id="ARBA00023015"/>
    </source>
</evidence>
<feature type="compositionally biased region" description="Low complexity" evidence="6">
    <location>
        <begin position="185"/>
        <end position="198"/>
    </location>
</feature>
<dbReference type="InterPro" id="IPR011598">
    <property type="entry name" value="bHLH_dom"/>
</dbReference>
<organism evidence="8 9">
    <name type="scientific">Macleaya cordata</name>
    <name type="common">Five-seeded plume-poppy</name>
    <name type="synonym">Bocconia cordata</name>
    <dbReference type="NCBI Taxonomy" id="56857"/>
    <lineage>
        <taxon>Eukaryota</taxon>
        <taxon>Viridiplantae</taxon>
        <taxon>Streptophyta</taxon>
        <taxon>Embryophyta</taxon>
        <taxon>Tracheophyta</taxon>
        <taxon>Spermatophyta</taxon>
        <taxon>Magnoliopsida</taxon>
        <taxon>Ranunculales</taxon>
        <taxon>Papaveraceae</taxon>
        <taxon>Papaveroideae</taxon>
        <taxon>Macleaya</taxon>
    </lineage>
</organism>
<name>A0A200QZF4_MACCD</name>
<dbReference type="SMART" id="SM00353">
    <property type="entry name" value="HLH"/>
    <property type="match status" value="1"/>
</dbReference>
<reference evidence="8 9" key="1">
    <citation type="journal article" date="2017" name="Mol. Plant">
        <title>The Genome of Medicinal Plant Macleaya cordata Provides New Insights into Benzylisoquinoline Alkaloids Metabolism.</title>
        <authorList>
            <person name="Liu X."/>
            <person name="Liu Y."/>
            <person name="Huang P."/>
            <person name="Ma Y."/>
            <person name="Qing Z."/>
            <person name="Tang Q."/>
            <person name="Cao H."/>
            <person name="Cheng P."/>
            <person name="Zheng Y."/>
            <person name="Yuan Z."/>
            <person name="Zhou Y."/>
            <person name="Liu J."/>
            <person name="Tang Z."/>
            <person name="Zhuo Y."/>
            <person name="Zhang Y."/>
            <person name="Yu L."/>
            <person name="Huang J."/>
            <person name="Yang P."/>
            <person name="Peng Q."/>
            <person name="Zhang J."/>
            <person name="Jiang W."/>
            <person name="Zhang Z."/>
            <person name="Lin K."/>
            <person name="Ro D.K."/>
            <person name="Chen X."/>
            <person name="Xiong X."/>
            <person name="Shang Y."/>
            <person name="Huang S."/>
            <person name="Zeng J."/>
        </authorList>
    </citation>
    <scope>NUCLEOTIDE SEQUENCE [LARGE SCALE GENOMIC DNA]</scope>
    <source>
        <strain evidence="9">cv. BLH2017</strain>
        <tissue evidence="8">Root</tissue>
    </source>
</reference>
<evidence type="ECO:0000256" key="5">
    <source>
        <dbReference type="ARBA" id="ARBA00023242"/>
    </source>
</evidence>
<dbReference type="PROSITE" id="PS50888">
    <property type="entry name" value="BHLH"/>
    <property type="match status" value="1"/>
</dbReference>
<dbReference type="InterPro" id="IPR036638">
    <property type="entry name" value="HLH_DNA-bd_sf"/>
</dbReference>
<evidence type="ECO:0000256" key="4">
    <source>
        <dbReference type="ARBA" id="ARBA00023163"/>
    </source>
</evidence>
<feature type="compositionally biased region" description="Low complexity" evidence="6">
    <location>
        <begin position="40"/>
        <end position="50"/>
    </location>
</feature>
<keyword evidence="9" id="KW-1185">Reference proteome</keyword>
<dbReference type="InterPro" id="IPR031066">
    <property type="entry name" value="bHLH_ALC-like_plant"/>
</dbReference>
<feature type="domain" description="BHLH" evidence="7">
    <location>
        <begin position="204"/>
        <end position="253"/>
    </location>
</feature>
<dbReference type="FunFam" id="4.10.280.10:FF:000004">
    <property type="entry name" value="Basic helix-loop-helix transcription factor"/>
    <property type="match status" value="1"/>
</dbReference>
<feature type="region of interest" description="Disordered" evidence="6">
    <location>
        <begin position="40"/>
        <end position="88"/>
    </location>
</feature>
<keyword evidence="3" id="KW-0238">DNA-binding</keyword>
<evidence type="ECO:0000256" key="6">
    <source>
        <dbReference type="SAM" id="MobiDB-lite"/>
    </source>
</evidence>
<dbReference type="Gene3D" id="4.10.280.10">
    <property type="entry name" value="Helix-loop-helix DNA-binding domain"/>
    <property type="match status" value="1"/>
</dbReference>
<dbReference type="GO" id="GO:0003677">
    <property type="term" value="F:DNA binding"/>
    <property type="evidence" value="ECO:0007669"/>
    <property type="project" value="UniProtKB-KW"/>
</dbReference>
<evidence type="ECO:0000256" key="3">
    <source>
        <dbReference type="ARBA" id="ARBA00023125"/>
    </source>
</evidence>